<keyword evidence="1" id="KW-0418">Kinase</keyword>
<gene>
    <name evidence="1" type="ORF">EPI10_027757</name>
</gene>
<dbReference type="GO" id="GO:0016301">
    <property type="term" value="F:kinase activity"/>
    <property type="evidence" value="ECO:0007669"/>
    <property type="project" value="UniProtKB-KW"/>
</dbReference>
<name>A0A5B6UY24_9ROSI</name>
<comment type="caution">
    <text evidence="1">The sequence shown here is derived from an EMBL/GenBank/DDBJ whole genome shotgun (WGS) entry which is preliminary data.</text>
</comment>
<accession>A0A5B6UY24</accession>
<dbReference type="EMBL" id="SMMG02000009">
    <property type="protein sequence ID" value="KAA3461162.1"/>
    <property type="molecule type" value="Genomic_DNA"/>
</dbReference>
<dbReference type="InterPro" id="IPR021109">
    <property type="entry name" value="Peptidase_aspartic_dom_sf"/>
</dbReference>
<dbReference type="AlphaFoldDB" id="A0A5B6UY24"/>
<evidence type="ECO:0000313" key="1">
    <source>
        <dbReference type="EMBL" id="KAA3461162.1"/>
    </source>
</evidence>
<keyword evidence="1" id="KW-0808">Transferase</keyword>
<dbReference type="PANTHER" id="PTHR33067:SF35">
    <property type="entry name" value="ASPARTIC PEPTIDASE DDI1-TYPE DOMAIN-CONTAINING PROTEIN"/>
    <property type="match status" value="1"/>
</dbReference>
<reference evidence="2" key="1">
    <citation type="journal article" date="2019" name="Plant Biotechnol. J.">
        <title>Genome sequencing of the Australian wild diploid species Gossypium australe highlights disease resistance and delayed gland morphogenesis.</title>
        <authorList>
            <person name="Cai Y."/>
            <person name="Cai X."/>
            <person name="Wang Q."/>
            <person name="Wang P."/>
            <person name="Zhang Y."/>
            <person name="Cai C."/>
            <person name="Xu Y."/>
            <person name="Wang K."/>
            <person name="Zhou Z."/>
            <person name="Wang C."/>
            <person name="Geng S."/>
            <person name="Li B."/>
            <person name="Dong Q."/>
            <person name="Hou Y."/>
            <person name="Wang H."/>
            <person name="Ai P."/>
            <person name="Liu Z."/>
            <person name="Yi F."/>
            <person name="Sun M."/>
            <person name="An G."/>
            <person name="Cheng J."/>
            <person name="Zhang Y."/>
            <person name="Shi Q."/>
            <person name="Xie Y."/>
            <person name="Shi X."/>
            <person name="Chang Y."/>
            <person name="Huang F."/>
            <person name="Chen Y."/>
            <person name="Hong S."/>
            <person name="Mi L."/>
            <person name="Sun Q."/>
            <person name="Zhang L."/>
            <person name="Zhou B."/>
            <person name="Peng R."/>
            <person name="Zhang X."/>
            <person name="Liu F."/>
        </authorList>
    </citation>
    <scope>NUCLEOTIDE SEQUENCE [LARGE SCALE GENOMIC DNA]</scope>
    <source>
        <strain evidence="2">cv. PA1801</strain>
    </source>
</reference>
<protein>
    <submittedName>
        <fullName evidence="1">Protein kinase 2B, chloroplastic-like</fullName>
    </submittedName>
</protein>
<dbReference type="PANTHER" id="PTHR33067">
    <property type="entry name" value="RNA-DIRECTED DNA POLYMERASE-RELATED"/>
    <property type="match status" value="1"/>
</dbReference>
<proteinExistence type="predicted"/>
<dbReference type="Gene3D" id="2.40.70.10">
    <property type="entry name" value="Acid Proteases"/>
    <property type="match status" value="1"/>
</dbReference>
<organism evidence="1 2">
    <name type="scientific">Gossypium australe</name>
    <dbReference type="NCBI Taxonomy" id="47621"/>
    <lineage>
        <taxon>Eukaryota</taxon>
        <taxon>Viridiplantae</taxon>
        <taxon>Streptophyta</taxon>
        <taxon>Embryophyta</taxon>
        <taxon>Tracheophyta</taxon>
        <taxon>Spermatophyta</taxon>
        <taxon>Magnoliopsida</taxon>
        <taxon>eudicotyledons</taxon>
        <taxon>Gunneridae</taxon>
        <taxon>Pentapetalae</taxon>
        <taxon>rosids</taxon>
        <taxon>malvids</taxon>
        <taxon>Malvales</taxon>
        <taxon>Malvaceae</taxon>
        <taxon>Malvoideae</taxon>
        <taxon>Gossypium</taxon>
    </lineage>
</organism>
<dbReference type="OrthoDB" id="997500at2759"/>
<evidence type="ECO:0000313" key="2">
    <source>
        <dbReference type="Proteomes" id="UP000325315"/>
    </source>
</evidence>
<sequence length="358" mass="39993">MRIKSTKAAGVFNIDAVVMFASQVEALSKVNPVMQCNATGTGMINPKCLPFKSNMEHEQVDFIGDNSRPQNNPTAIIIIWDGESFELLLGSQPLPGFQQPYQKEKKPNLEEMLTKFISINTETNLKKQVHTIIVRSGKVLVELEKKLNIKAIEKNDGVEECKKEHKQVVREYKPPISYPRKLKKDCMNGQYDELSTVELNEECSAILQNKLPTKLKDLGSFTIPYLIGNLNVKKALGDLGASINIMPYKISIKYSRGIIENVLVKVDKFIFSVDFAILDMDVDVKVPMTLGLQFLAIARTVIDVGSGELVLRVGDEEATLQACDVVRVSSERDDTSYFVDVSNHGLNILCKKSFTNTC</sequence>
<keyword evidence="2" id="KW-1185">Reference proteome</keyword>
<dbReference type="Proteomes" id="UP000325315">
    <property type="component" value="Unassembled WGS sequence"/>
</dbReference>